<gene>
    <name evidence="1" type="ORF">MFLAVUS_000325</name>
</gene>
<reference evidence="1 2" key="1">
    <citation type="submission" date="2024-04" db="EMBL/GenBank/DDBJ databases">
        <title>genome sequences of Mucor flavus KT1a and Helicostylum pulchrum KT1b strains isolated from the surface of a dry-aged beef.</title>
        <authorList>
            <person name="Toyotome T."/>
            <person name="Hosono M."/>
            <person name="Torimaru M."/>
            <person name="Fukuda K."/>
            <person name="Mikami N."/>
        </authorList>
    </citation>
    <scope>NUCLEOTIDE SEQUENCE [LARGE SCALE GENOMIC DNA]</scope>
    <source>
        <strain evidence="1 2">KT1a</strain>
    </source>
</reference>
<dbReference type="Proteomes" id="UP001473302">
    <property type="component" value="Unassembled WGS sequence"/>
</dbReference>
<comment type="caution">
    <text evidence="1">The sequence shown here is derived from an EMBL/GenBank/DDBJ whole genome shotgun (WGS) entry which is preliminary data.</text>
</comment>
<protein>
    <submittedName>
        <fullName evidence="1">Uncharacterized protein</fullName>
    </submittedName>
</protein>
<dbReference type="EMBL" id="BAABUK010000002">
    <property type="protein sequence ID" value="GAA5806976.1"/>
    <property type="molecule type" value="Genomic_DNA"/>
</dbReference>
<name>A0ABP9YJE3_9FUNG</name>
<evidence type="ECO:0000313" key="2">
    <source>
        <dbReference type="Proteomes" id="UP001473302"/>
    </source>
</evidence>
<keyword evidence="2" id="KW-1185">Reference proteome</keyword>
<organism evidence="1 2">
    <name type="scientific">Mucor flavus</name>
    <dbReference type="NCBI Taxonomy" id="439312"/>
    <lineage>
        <taxon>Eukaryota</taxon>
        <taxon>Fungi</taxon>
        <taxon>Fungi incertae sedis</taxon>
        <taxon>Mucoromycota</taxon>
        <taxon>Mucoromycotina</taxon>
        <taxon>Mucoromycetes</taxon>
        <taxon>Mucorales</taxon>
        <taxon>Mucorineae</taxon>
        <taxon>Mucoraceae</taxon>
        <taxon>Mucor</taxon>
    </lineage>
</organism>
<sequence>MTNNLSSPRLDLISEIGNEAKSLEKMSQSEKLHEKDANDSLTRMNQSLEKLIQEAETSLNTHLTLDSDSYSLKRSDSCPRFTTTILPQSRRKSDVSVSSMQHELFEKQGQIQLQQQQRRYLHSQWKLAMAMKQLVQTVQNIIETNNNVQVVHHHHYHHVYHHYENSSTITEEIIITESEHDLSIPIKKTASLTSLVKQAFYSAVYQSNKSTEIATLSESAKLRTMFLATLIFSQKFNVKPIWIKRGHLLLYRWKKRSKAQYNLWTNRSRLLHFICLFI</sequence>
<accession>A0ABP9YJE3</accession>
<evidence type="ECO:0000313" key="1">
    <source>
        <dbReference type="EMBL" id="GAA5806976.1"/>
    </source>
</evidence>
<proteinExistence type="predicted"/>